<evidence type="ECO:0000256" key="1">
    <source>
        <dbReference type="ARBA" id="ARBA00004496"/>
    </source>
</evidence>
<feature type="compositionally biased region" description="Basic and acidic residues" evidence="6">
    <location>
        <begin position="31"/>
        <end position="41"/>
    </location>
</feature>
<protein>
    <submittedName>
        <fullName evidence="8">DAB adaptor protein 2</fullName>
    </submittedName>
</protein>
<organism evidence="8 9">
    <name type="scientific">Catharus ustulatus</name>
    <name type="common">Russet-backed thrush</name>
    <name type="synonym">Hylocichla ustulatus</name>
    <dbReference type="NCBI Taxonomy" id="91951"/>
    <lineage>
        <taxon>Eukaryota</taxon>
        <taxon>Metazoa</taxon>
        <taxon>Chordata</taxon>
        <taxon>Craniata</taxon>
        <taxon>Vertebrata</taxon>
        <taxon>Euteleostomi</taxon>
        <taxon>Archelosauria</taxon>
        <taxon>Archosauria</taxon>
        <taxon>Dinosauria</taxon>
        <taxon>Saurischia</taxon>
        <taxon>Theropoda</taxon>
        <taxon>Coelurosauria</taxon>
        <taxon>Aves</taxon>
        <taxon>Neognathae</taxon>
        <taxon>Neoaves</taxon>
        <taxon>Telluraves</taxon>
        <taxon>Australaves</taxon>
        <taxon>Passeriformes</taxon>
        <taxon>Turdidae</taxon>
        <taxon>Catharus</taxon>
    </lineage>
</organism>
<evidence type="ECO:0000256" key="6">
    <source>
        <dbReference type="SAM" id="MobiDB-lite"/>
    </source>
</evidence>
<gene>
    <name evidence="8" type="primary">DAB2</name>
</gene>
<feature type="compositionally biased region" description="Polar residues" evidence="6">
    <location>
        <begin position="684"/>
        <end position="694"/>
    </location>
</feature>
<dbReference type="GO" id="GO:0030154">
    <property type="term" value="P:cell differentiation"/>
    <property type="evidence" value="ECO:0007669"/>
    <property type="project" value="UniProtKB-KW"/>
</dbReference>
<evidence type="ECO:0000256" key="4">
    <source>
        <dbReference type="ARBA" id="ARBA00022553"/>
    </source>
</evidence>
<dbReference type="Pfam" id="PF21792">
    <property type="entry name" value="DAB2_SBM"/>
    <property type="match status" value="1"/>
</dbReference>
<feature type="compositionally biased region" description="Polar residues" evidence="6">
    <location>
        <begin position="1"/>
        <end position="16"/>
    </location>
</feature>
<proteinExistence type="predicted"/>
<reference evidence="8" key="1">
    <citation type="submission" date="2020-10" db="EMBL/GenBank/DDBJ databases">
        <title>Catharus ustulatus (Swainson's thrush) genome, bCatUst1, primary haplotype v2.</title>
        <authorList>
            <person name="Delmore K."/>
            <person name="Vafadar M."/>
            <person name="Formenti G."/>
            <person name="Chow W."/>
            <person name="Pelan S."/>
            <person name="Howe K."/>
            <person name="Rhie A."/>
            <person name="Mountcastle J."/>
            <person name="Haase B."/>
            <person name="Fedrigo O."/>
            <person name="Jarvis E.D."/>
        </authorList>
    </citation>
    <scope>NUCLEOTIDE SEQUENCE [LARGE SCALE GENOMIC DNA]</scope>
</reference>
<evidence type="ECO:0000313" key="9">
    <source>
        <dbReference type="Proteomes" id="UP000694563"/>
    </source>
</evidence>
<sequence>MSTEAETTATNSQPEQQAPPKAQSSKKEKKKGPEKTDESLLARFKGDGVKYKAKLIGIDDVPEARGDKMSQDSMMKLKGMAAAARSQGQHKQKIWVNISLSGIKIIDEKTGVIEHEHPVNKISFIARDVTDNRAFGYVCGGEGQHQFFAIKTAQQAEPLVSDLKDLFQLIYNMKKKEEEKKKNGGEEQPADQVDKTKLGVDQMDLFGDMSTPPDMSSPTETKEILLVDFNSEIETKQTFAKEDLFLNGITASLPQPKAQTPFLPEHSFSANLSFFPTPNPDPFSDDPFTQPAQSAPPSFDSLKPDQKKSLSTLTSVGNGASDGDTDYFDKQFDQISNRTGKREALACQWPVESKSPAARIPSVIPERERNGFLEVPTNLFVEGPSKGTSVQNGIKLDSENNIQLMPHEPIAINPPPQSTKPGRGRRSLKITSDDFFSSDFFVPSMESQSMSSGPQAGALPTNPLDLFKTSSTTASPLAGLGCLPVTSSPWTPHTISFTQAASVFHGSMMTAQSPGCTQSFAFGTQTVPGWNQSSSFGATPTQSSGMWSQPAQVPLSSWAQTSSAVNPFQSSVFTSPTLPAQAAAALPSMSATASPPLPPPRATLPKELSKKESDAFIALDPLGDKEMKDVKEMFKDFQLTKPPAVPARRGEQQSLSEPPKPIPRQSAVPTDGLFESQDKADPFSASSKKSQNPPSGHFGNQFGNPFA</sequence>
<dbReference type="InterPro" id="IPR006020">
    <property type="entry name" value="PTB/PI_dom"/>
</dbReference>
<evidence type="ECO:0000256" key="3">
    <source>
        <dbReference type="ARBA" id="ARBA00022490"/>
    </source>
</evidence>
<dbReference type="CTD" id="1601"/>
<feature type="region of interest" description="Disordered" evidence="6">
    <location>
        <begin position="407"/>
        <end position="426"/>
    </location>
</feature>
<dbReference type="GeneID" id="117010800"/>
<dbReference type="GO" id="GO:0090090">
    <property type="term" value="P:negative regulation of canonical Wnt signaling pathway"/>
    <property type="evidence" value="ECO:0007669"/>
    <property type="project" value="TreeGrafter"/>
</dbReference>
<dbReference type="CDD" id="cd01215">
    <property type="entry name" value="PTB_Dab"/>
    <property type="match status" value="1"/>
</dbReference>
<dbReference type="InterPro" id="IPR048559">
    <property type="entry name" value="DAB1/2_SBM"/>
</dbReference>
<dbReference type="SUPFAM" id="SSF50729">
    <property type="entry name" value="PH domain-like"/>
    <property type="match status" value="1"/>
</dbReference>
<evidence type="ECO:0000259" key="7">
    <source>
        <dbReference type="PROSITE" id="PS01179"/>
    </source>
</evidence>
<name>A0A8C3V4F7_CATUS</name>
<dbReference type="GO" id="GO:0006898">
    <property type="term" value="P:receptor-mediated endocytosis"/>
    <property type="evidence" value="ECO:0007669"/>
    <property type="project" value="TreeGrafter"/>
</dbReference>
<feature type="region of interest" description="Disordered" evidence="6">
    <location>
        <begin position="1"/>
        <end position="41"/>
    </location>
</feature>
<keyword evidence="2" id="KW-0217">Developmental protein</keyword>
<feature type="compositionally biased region" description="Polar residues" evidence="6">
    <location>
        <begin position="309"/>
        <end position="318"/>
    </location>
</feature>
<comment type="subcellular location">
    <subcellularLocation>
        <location evidence="1">Cytoplasm</location>
    </subcellularLocation>
</comment>
<dbReference type="SMART" id="SM00462">
    <property type="entry name" value="PTB"/>
    <property type="match status" value="1"/>
</dbReference>
<dbReference type="GO" id="GO:0038024">
    <property type="term" value="F:cargo receptor activity"/>
    <property type="evidence" value="ECO:0007669"/>
    <property type="project" value="TreeGrafter"/>
</dbReference>
<feature type="region of interest" description="Disordered" evidence="6">
    <location>
        <begin position="273"/>
        <end position="327"/>
    </location>
</feature>
<keyword evidence="3" id="KW-0963">Cytoplasm</keyword>
<reference evidence="8" key="2">
    <citation type="submission" date="2025-08" db="UniProtKB">
        <authorList>
            <consortium name="Ensembl"/>
        </authorList>
    </citation>
    <scope>IDENTIFICATION</scope>
</reference>
<dbReference type="InterPro" id="IPR011993">
    <property type="entry name" value="PH-like_dom_sf"/>
</dbReference>
<dbReference type="RefSeq" id="XP_032941678.1">
    <property type="nucleotide sequence ID" value="XM_033085787.2"/>
</dbReference>
<feature type="region of interest" description="Disordered" evidence="6">
    <location>
        <begin position="633"/>
        <end position="707"/>
    </location>
</feature>
<dbReference type="PANTHER" id="PTHR47695">
    <property type="entry name" value="PID DOMAIN-CONTAINING PROTEIN"/>
    <property type="match status" value="1"/>
</dbReference>
<dbReference type="GO" id="GO:0035615">
    <property type="term" value="F:clathrin adaptor activity"/>
    <property type="evidence" value="ECO:0007669"/>
    <property type="project" value="TreeGrafter"/>
</dbReference>
<keyword evidence="5" id="KW-0221">Differentiation</keyword>
<keyword evidence="9" id="KW-1185">Reference proteome</keyword>
<reference evidence="8" key="3">
    <citation type="submission" date="2025-09" db="UniProtKB">
        <authorList>
            <consortium name="Ensembl"/>
        </authorList>
    </citation>
    <scope>IDENTIFICATION</scope>
</reference>
<accession>A0A8C3V4F7</accession>
<dbReference type="Ensembl" id="ENSCUST00005024595.1">
    <property type="protein sequence ID" value="ENSCUSP00005023751.1"/>
    <property type="gene ID" value="ENSCUSG00005014881.1"/>
</dbReference>
<evidence type="ECO:0000313" key="8">
    <source>
        <dbReference type="Ensembl" id="ENSCUSP00005023751.1"/>
    </source>
</evidence>
<dbReference type="FunFam" id="2.30.29.30:FF:000035">
    <property type="entry name" value="Disabled homolog 2 isoform 1"/>
    <property type="match status" value="1"/>
</dbReference>
<dbReference type="GO" id="GO:0005737">
    <property type="term" value="C:cytoplasm"/>
    <property type="evidence" value="ECO:0007669"/>
    <property type="project" value="UniProtKB-SubCell"/>
</dbReference>
<evidence type="ECO:0000256" key="2">
    <source>
        <dbReference type="ARBA" id="ARBA00022473"/>
    </source>
</evidence>
<evidence type="ECO:0000256" key="5">
    <source>
        <dbReference type="ARBA" id="ARBA00022782"/>
    </source>
</evidence>
<feature type="domain" description="PID" evidence="7">
    <location>
        <begin position="46"/>
        <end position="180"/>
    </location>
</feature>
<dbReference type="AlphaFoldDB" id="A0A8C3V4F7"/>
<dbReference type="InterPro" id="IPR048561">
    <property type="entry name" value="Dab_PTB"/>
</dbReference>
<dbReference type="PANTHER" id="PTHR47695:SF5">
    <property type="entry name" value="DISABLED HOMOLOG 2"/>
    <property type="match status" value="1"/>
</dbReference>
<dbReference type="GO" id="GO:0010718">
    <property type="term" value="P:positive regulation of epithelial to mesenchymal transition"/>
    <property type="evidence" value="ECO:0007669"/>
    <property type="project" value="TreeGrafter"/>
</dbReference>
<dbReference type="Proteomes" id="UP000694563">
    <property type="component" value="Chromosome Z"/>
</dbReference>
<feature type="region of interest" description="Disordered" evidence="6">
    <location>
        <begin position="586"/>
        <end position="608"/>
    </location>
</feature>
<keyword evidence="4" id="KW-0597">Phosphoprotein</keyword>
<dbReference type="GO" id="GO:0005905">
    <property type="term" value="C:clathrin-coated pit"/>
    <property type="evidence" value="ECO:0007669"/>
    <property type="project" value="TreeGrafter"/>
</dbReference>
<dbReference type="Gene3D" id="2.30.29.30">
    <property type="entry name" value="Pleckstrin-homology domain (PH domain)/Phosphotyrosine-binding domain (PTB)"/>
    <property type="match status" value="1"/>
</dbReference>
<dbReference type="GO" id="GO:0045807">
    <property type="term" value="P:positive regulation of endocytosis"/>
    <property type="evidence" value="ECO:0007669"/>
    <property type="project" value="TreeGrafter"/>
</dbReference>
<dbReference type="PROSITE" id="PS01179">
    <property type="entry name" value="PID"/>
    <property type="match status" value="1"/>
</dbReference>